<evidence type="ECO:0000313" key="1">
    <source>
        <dbReference type="EMBL" id="KAG9254199.1"/>
    </source>
</evidence>
<dbReference type="EMBL" id="MU251255">
    <property type="protein sequence ID" value="KAG9254199.1"/>
    <property type="molecule type" value="Genomic_DNA"/>
</dbReference>
<dbReference type="OrthoDB" id="433955at2759"/>
<keyword evidence="1" id="KW-0808">Transferase</keyword>
<dbReference type="GeneID" id="70294468"/>
<dbReference type="GO" id="GO:0008757">
    <property type="term" value="F:S-adenosylmethionine-dependent methyltransferase activity"/>
    <property type="evidence" value="ECO:0007669"/>
    <property type="project" value="UniProtKB-ARBA"/>
</dbReference>
<keyword evidence="1" id="KW-0489">Methyltransferase</keyword>
<dbReference type="GO" id="GO:0032259">
    <property type="term" value="P:methylation"/>
    <property type="evidence" value="ECO:0007669"/>
    <property type="project" value="UniProtKB-KW"/>
</dbReference>
<dbReference type="SUPFAM" id="SSF53335">
    <property type="entry name" value="S-adenosyl-L-methionine-dependent methyltransferases"/>
    <property type="match status" value="1"/>
</dbReference>
<sequence length="390" mass="42633">MLSKGCPLPPSSSLPPLRKIELLTEADVFATLDNLTRLYCPLVFSIEPGRKHSVGDVPVDSGYVSDAEGENGDDALTALRADGFERTFAERWLTGFIARVEELSCFETDEARERALDQASCVLESFFTSTIDEEERLEQLAQYSRDFTFSTSSRNPSLSNNIEVRLNDGLAGQNSEEPDDVGLQSWGASIVFSKLMCDLPEWFGLGKETLGNSPRIIELGAGTGLVSLALSALLPRHDITDATIVATDYHPAVMDNLRANIAANPLHAPSIEAATLDWSKPSRASPLDVEADVLLATDVIYTTEHAVWIRDCATQFLKKNGTFWLVATVRDNGRFEGVSNTVKAAFGDEGRPCASHGKRLTILHEERLGKLDGVGRGDESGYKMFRIAFA</sequence>
<comment type="caution">
    <text evidence="1">The sequence shown here is derived from an EMBL/GenBank/DDBJ whole genome shotgun (WGS) entry which is preliminary data.</text>
</comment>
<accession>A0A9P7ZLA2</accession>
<dbReference type="PANTHER" id="PTHR14614:SF147">
    <property type="entry name" value="S-ADENOSYLMETHIONINE-DEPENDENT METHYLTRANSFERASE OF THE SEVEN BETA-STRAND FAMILY"/>
    <property type="match status" value="1"/>
</dbReference>
<protein>
    <submittedName>
        <fullName evidence="1">Methyltransferase-domain-containing protein</fullName>
    </submittedName>
</protein>
<dbReference type="Pfam" id="PF10294">
    <property type="entry name" value="Methyltransf_16"/>
    <property type="match status" value="1"/>
</dbReference>
<reference evidence="1" key="1">
    <citation type="journal article" date="2021" name="IMA Fungus">
        <title>Genomic characterization of three marine fungi, including Emericellopsis atlantica sp. nov. with signatures of a generalist lifestyle and marine biomass degradation.</title>
        <authorList>
            <person name="Hagestad O.C."/>
            <person name="Hou L."/>
            <person name="Andersen J.H."/>
            <person name="Hansen E.H."/>
            <person name="Altermark B."/>
            <person name="Li C."/>
            <person name="Kuhnert E."/>
            <person name="Cox R.J."/>
            <person name="Crous P.W."/>
            <person name="Spatafora J.W."/>
            <person name="Lail K."/>
            <person name="Amirebrahimi M."/>
            <person name="Lipzen A."/>
            <person name="Pangilinan J."/>
            <person name="Andreopoulos W."/>
            <person name="Hayes R.D."/>
            <person name="Ng V."/>
            <person name="Grigoriev I.V."/>
            <person name="Jackson S.A."/>
            <person name="Sutton T.D.S."/>
            <person name="Dobson A.D.W."/>
            <person name="Rama T."/>
        </authorList>
    </citation>
    <scope>NUCLEOTIDE SEQUENCE</scope>
    <source>
        <strain evidence="1">TS7</strain>
    </source>
</reference>
<dbReference type="AlphaFoldDB" id="A0A9P7ZLA2"/>
<keyword evidence="2" id="KW-1185">Reference proteome</keyword>
<dbReference type="Proteomes" id="UP000887229">
    <property type="component" value="Unassembled WGS sequence"/>
</dbReference>
<dbReference type="RefSeq" id="XP_046118123.1">
    <property type="nucleotide sequence ID" value="XM_046263565.1"/>
</dbReference>
<dbReference type="PANTHER" id="PTHR14614">
    <property type="entry name" value="HEPATOCELLULAR CARCINOMA-ASSOCIATED ANTIGEN"/>
    <property type="match status" value="1"/>
</dbReference>
<proteinExistence type="predicted"/>
<dbReference type="InterPro" id="IPR019410">
    <property type="entry name" value="Methyltransf_16"/>
</dbReference>
<name>A0A9P7ZLA2_9HYPO</name>
<evidence type="ECO:0000313" key="2">
    <source>
        <dbReference type="Proteomes" id="UP000887229"/>
    </source>
</evidence>
<gene>
    <name evidence="1" type="ORF">F5Z01DRAFT_656254</name>
</gene>
<dbReference type="InterPro" id="IPR029063">
    <property type="entry name" value="SAM-dependent_MTases_sf"/>
</dbReference>
<organism evidence="1 2">
    <name type="scientific">Emericellopsis atlantica</name>
    <dbReference type="NCBI Taxonomy" id="2614577"/>
    <lineage>
        <taxon>Eukaryota</taxon>
        <taxon>Fungi</taxon>
        <taxon>Dikarya</taxon>
        <taxon>Ascomycota</taxon>
        <taxon>Pezizomycotina</taxon>
        <taxon>Sordariomycetes</taxon>
        <taxon>Hypocreomycetidae</taxon>
        <taxon>Hypocreales</taxon>
        <taxon>Bionectriaceae</taxon>
        <taxon>Emericellopsis</taxon>
    </lineage>
</organism>
<dbReference type="Gene3D" id="3.40.50.150">
    <property type="entry name" value="Vaccinia Virus protein VP39"/>
    <property type="match status" value="1"/>
</dbReference>